<proteinExistence type="predicted"/>
<dbReference type="OrthoDB" id="6616542at2759"/>
<organism evidence="2 3">
    <name type="scientific">Cimex lectularius</name>
    <name type="common">Bed bug</name>
    <name type="synonym">Acanthia lectularia</name>
    <dbReference type="NCBI Taxonomy" id="79782"/>
    <lineage>
        <taxon>Eukaryota</taxon>
        <taxon>Metazoa</taxon>
        <taxon>Ecdysozoa</taxon>
        <taxon>Arthropoda</taxon>
        <taxon>Hexapoda</taxon>
        <taxon>Insecta</taxon>
        <taxon>Pterygota</taxon>
        <taxon>Neoptera</taxon>
        <taxon>Paraneoptera</taxon>
        <taxon>Hemiptera</taxon>
        <taxon>Heteroptera</taxon>
        <taxon>Panheteroptera</taxon>
        <taxon>Cimicomorpha</taxon>
        <taxon>Cimicidae</taxon>
        <taxon>Cimex</taxon>
    </lineage>
</organism>
<keyword evidence="3" id="KW-1185">Reference proteome</keyword>
<dbReference type="GeneID" id="106669780"/>
<keyword evidence="1" id="KW-0732">Signal</keyword>
<feature type="chain" id="PRO_5035326005" evidence="1">
    <location>
        <begin position="21"/>
        <end position="108"/>
    </location>
</feature>
<evidence type="ECO:0000313" key="3">
    <source>
        <dbReference type="Proteomes" id="UP000494040"/>
    </source>
</evidence>
<name>A0A8I6S117_CIMLE</name>
<dbReference type="AlphaFoldDB" id="A0A8I6S117"/>
<dbReference type="RefSeq" id="XP_014254962.1">
    <property type="nucleotide sequence ID" value="XM_014399476.2"/>
</dbReference>
<protein>
    <submittedName>
        <fullName evidence="2">Uncharacterized protein</fullName>
    </submittedName>
</protein>
<evidence type="ECO:0000313" key="2">
    <source>
        <dbReference type="EnsemblMetazoa" id="XP_014254962.1"/>
    </source>
</evidence>
<accession>A0A8I6S117</accession>
<sequence>MKFSVTICLLFIAIVQLSHCFPKELLSINSLQEKLLSNAKPIVDTAKEAELCCNTVTHELGKKFVDMYSKVSSFAASALQFPKQKVLDFGKGLTQTLDLIGGKLVGLM</sequence>
<evidence type="ECO:0000256" key="1">
    <source>
        <dbReference type="SAM" id="SignalP"/>
    </source>
</evidence>
<reference evidence="2" key="1">
    <citation type="submission" date="2022-01" db="UniProtKB">
        <authorList>
            <consortium name="EnsemblMetazoa"/>
        </authorList>
    </citation>
    <scope>IDENTIFICATION</scope>
</reference>
<dbReference type="Proteomes" id="UP000494040">
    <property type="component" value="Unassembled WGS sequence"/>
</dbReference>
<dbReference type="EnsemblMetazoa" id="XM_014399476.2">
    <property type="protein sequence ID" value="XP_014254962.1"/>
    <property type="gene ID" value="LOC106669780"/>
</dbReference>
<feature type="signal peptide" evidence="1">
    <location>
        <begin position="1"/>
        <end position="20"/>
    </location>
</feature>
<dbReference type="KEGG" id="clec:106669780"/>